<dbReference type="InParanoid" id="A0A674J214"/>
<name>A0A674J214_9SAUR</name>
<evidence type="ECO:0000256" key="1">
    <source>
        <dbReference type="SAM" id="MobiDB-lite"/>
    </source>
</evidence>
<dbReference type="InterPro" id="IPR043472">
    <property type="entry name" value="Macro_dom-like"/>
</dbReference>
<reference evidence="2" key="1">
    <citation type="submission" date="2025-08" db="UniProtKB">
        <authorList>
            <consortium name="Ensembl"/>
        </authorList>
    </citation>
    <scope>IDENTIFICATION</scope>
</reference>
<evidence type="ECO:0008006" key="4">
    <source>
        <dbReference type="Google" id="ProtNLM"/>
    </source>
</evidence>
<keyword evidence="3" id="KW-1185">Reference proteome</keyword>
<sequence>MTVLGGHPHIAVKRPRTMGSKGAPPIKKGAWVKGGHLPWPSLERRGTSPLLPPGGSHPSVSLHPCTERGPTLTPSGWTGTPQSRPAPPRLAREEGITPRRGSPPWPEPTRVPGAAPRPVPLRPLPSAAALEPGCCERLGGAGADERRLPEPTGCGEGGGRCGGVGLERGVTQLTGAVSRRAGASRAGGRRGRPPGQRFPPSPVSLGNVQLKAAASHSTMYPGNKRKKLWKEEKERLLKMTLEDRRKEYLREHVPLKDIPTWMEEMRSKNQSDDENTKEALQVKKSLSEKVSLYRGDITLLEIDAIVNAGK</sequence>
<feature type="compositionally biased region" description="Low complexity" evidence="1">
    <location>
        <begin position="53"/>
        <end position="64"/>
    </location>
</feature>
<dbReference type="Gene3D" id="3.40.220.10">
    <property type="entry name" value="Leucine Aminopeptidase, subunit E, domain 1"/>
    <property type="match status" value="1"/>
</dbReference>
<feature type="region of interest" description="Disordered" evidence="1">
    <location>
        <begin position="141"/>
        <end position="163"/>
    </location>
</feature>
<evidence type="ECO:0000313" key="2">
    <source>
        <dbReference type="Ensembl" id="ENSTMTP00000015846.1"/>
    </source>
</evidence>
<dbReference type="AlphaFoldDB" id="A0A674J214"/>
<dbReference type="GeneTree" id="ENSGT00940000157404"/>
<evidence type="ECO:0000313" key="3">
    <source>
        <dbReference type="Proteomes" id="UP000472274"/>
    </source>
</evidence>
<proteinExistence type="predicted"/>
<accession>A0A674J214</accession>
<reference evidence="2" key="2">
    <citation type="submission" date="2025-09" db="UniProtKB">
        <authorList>
            <consortium name="Ensembl"/>
        </authorList>
    </citation>
    <scope>IDENTIFICATION</scope>
</reference>
<feature type="compositionally biased region" description="Polar residues" evidence="1">
    <location>
        <begin position="72"/>
        <end position="83"/>
    </location>
</feature>
<organism evidence="2 3">
    <name type="scientific">Terrapene triunguis</name>
    <name type="common">Three-toed box turtle</name>
    <dbReference type="NCBI Taxonomy" id="2587831"/>
    <lineage>
        <taxon>Eukaryota</taxon>
        <taxon>Metazoa</taxon>
        <taxon>Chordata</taxon>
        <taxon>Craniata</taxon>
        <taxon>Vertebrata</taxon>
        <taxon>Euteleostomi</taxon>
        <taxon>Archelosauria</taxon>
        <taxon>Testudinata</taxon>
        <taxon>Testudines</taxon>
        <taxon>Cryptodira</taxon>
        <taxon>Durocryptodira</taxon>
        <taxon>Testudinoidea</taxon>
        <taxon>Emydidae</taxon>
        <taxon>Terrapene</taxon>
    </lineage>
</organism>
<feature type="region of interest" description="Disordered" evidence="1">
    <location>
        <begin position="1"/>
        <end position="128"/>
    </location>
</feature>
<feature type="compositionally biased region" description="Low complexity" evidence="1">
    <location>
        <begin position="177"/>
        <end position="186"/>
    </location>
</feature>
<dbReference type="Proteomes" id="UP000472274">
    <property type="component" value="Unplaced"/>
</dbReference>
<dbReference type="Ensembl" id="ENSTMTT00000016408.1">
    <property type="protein sequence ID" value="ENSTMTP00000015846.1"/>
    <property type="gene ID" value="ENSTMTG00000011585.1"/>
</dbReference>
<feature type="region of interest" description="Disordered" evidence="1">
    <location>
        <begin position="177"/>
        <end position="203"/>
    </location>
</feature>
<feature type="compositionally biased region" description="Pro residues" evidence="1">
    <location>
        <begin position="101"/>
        <end position="123"/>
    </location>
</feature>
<protein>
    <recommendedName>
        <fullName evidence="4">Mono-ADP ribosylhydrolase 2</fullName>
    </recommendedName>
</protein>
<feature type="compositionally biased region" description="Gly residues" evidence="1">
    <location>
        <begin position="154"/>
        <end position="163"/>
    </location>
</feature>